<comment type="caution">
    <text evidence="2">The sequence shown here is derived from an EMBL/GenBank/DDBJ whole genome shotgun (WGS) entry which is preliminary data.</text>
</comment>
<keyword evidence="1" id="KW-1133">Transmembrane helix</keyword>
<dbReference type="STRING" id="883114.HMPREF9709_00621"/>
<keyword evidence="1" id="KW-0812">Transmembrane</keyword>
<proteinExistence type="predicted"/>
<organism evidence="2 3">
    <name type="scientific">Helcococcus kunzii ATCC 51366</name>
    <dbReference type="NCBI Taxonomy" id="883114"/>
    <lineage>
        <taxon>Bacteria</taxon>
        <taxon>Bacillati</taxon>
        <taxon>Bacillota</taxon>
        <taxon>Tissierellia</taxon>
        <taxon>Tissierellales</taxon>
        <taxon>Peptoniphilaceae</taxon>
        <taxon>Helcococcus</taxon>
    </lineage>
</organism>
<dbReference type="HOGENOM" id="CLU_453308_0_0_9"/>
<keyword evidence="1" id="KW-0472">Membrane</keyword>
<accession>H3NMR0</accession>
<dbReference type="EMBL" id="AGEI01000019">
    <property type="protein sequence ID" value="EHR34651.1"/>
    <property type="molecule type" value="Genomic_DNA"/>
</dbReference>
<name>H3NMR0_9FIRM</name>
<dbReference type="OrthoDB" id="89777at2"/>
<evidence type="ECO:0000256" key="1">
    <source>
        <dbReference type="SAM" id="Phobius"/>
    </source>
</evidence>
<keyword evidence="3" id="KW-1185">Reference proteome</keyword>
<evidence type="ECO:0000313" key="3">
    <source>
        <dbReference type="Proteomes" id="UP000004191"/>
    </source>
</evidence>
<dbReference type="eggNOG" id="ENOG502Z8W5">
    <property type="taxonomic scope" value="Bacteria"/>
</dbReference>
<protein>
    <recommendedName>
        <fullName evidence="4">RCK N-terminal domain-containing protein</fullName>
    </recommendedName>
</protein>
<gene>
    <name evidence="2" type="ORF">HMPREF9709_00621</name>
</gene>
<sequence>MSNKFLYYVKKLKFPFALVSFILSVVGSIQVYHGQFDNLLKEFVVIIYSVIKLFTFFPTESVLKNSPLAYELATWMAPITTVLGLFTVFRNLYSDSIMAIRHLNKDRLIVLGANKESLIFIKNTLSQYPKKRIVCLVDFEEEVDSDILKLLQVQLVRIDYSNPEAEVNRLVVKDEKLYKGKKIVSFEKEPKVYYHVQVLSKLLEEYKDIDVYIRTETYRVKEIVEESMDKIKNFNINYFNINDLMTNNFLQEFNINNTNGLKASWKGKKFDTLEDIANQVSRSNILFIGYSNIVNHVLSSLSNISVTNPLKSTKVTIIDEDVYKKFDEFMDYKTRLKSVLDYELIEIRKKSRKIEDIFLEKSKEEAFNAIFFCDEDDYTNLINMDRIEKYIRNLSVAVYSAENSDIDTIYETMKSKIAGLKIFGNIENIINHDVIINETQLEKAKKFNAYYNLITAEMMGYEKSDKSLQQQWKSLSNIKKESSWNQSLHQNTKRLLLSKFSELDEFKDENILSLWKSKLENLTVDEQVDVIENDIYMNYMTSLEHKRWNNFYYMRDFVYDEIKDESNKKHDCLIDNWDDFMSSKQRPKAIYDFISTLALEEE</sequence>
<evidence type="ECO:0008006" key="4">
    <source>
        <dbReference type="Google" id="ProtNLM"/>
    </source>
</evidence>
<dbReference type="PATRIC" id="fig|883114.3.peg.614"/>
<feature type="transmembrane region" description="Helical" evidence="1">
    <location>
        <begin position="69"/>
        <end position="89"/>
    </location>
</feature>
<reference evidence="2 3" key="1">
    <citation type="submission" date="2012-01" db="EMBL/GenBank/DDBJ databases">
        <title>The Genome Sequence of Helcococcus kunzii ATCC 51366.</title>
        <authorList>
            <consortium name="The Broad Institute Genome Sequencing Platform"/>
            <person name="Earl A."/>
            <person name="Ward D."/>
            <person name="Feldgarden M."/>
            <person name="Gevers D."/>
            <person name="Huys G."/>
            <person name="Young S.K."/>
            <person name="Zeng Q."/>
            <person name="Gargeya S."/>
            <person name="Fitzgerald M."/>
            <person name="Haas B."/>
            <person name="Abouelleil A."/>
            <person name="Alvarado L."/>
            <person name="Arachchi H.M."/>
            <person name="Berlin A."/>
            <person name="Chapman S.B."/>
            <person name="Gearin G."/>
            <person name="Goldberg J."/>
            <person name="Griggs A."/>
            <person name="Gujja S."/>
            <person name="Hansen M."/>
            <person name="Heiman D."/>
            <person name="Howarth C."/>
            <person name="Larimer J."/>
            <person name="Lui A."/>
            <person name="MacDonald P.J.P."/>
            <person name="McCowen C."/>
            <person name="Montmayeur A."/>
            <person name="Murphy C."/>
            <person name="Neiman D."/>
            <person name="Pearson M."/>
            <person name="Priest M."/>
            <person name="Roberts A."/>
            <person name="Saif S."/>
            <person name="Shea T."/>
            <person name="Sisk P."/>
            <person name="Stolte C."/>
            <person name="Sykes S."/>
            <person name="Wortman J."/>
            <person name="Nusbaum C."/>
            <person name="Birren B."/>
        </authorList>
    </citation>
    <scope>NUCLEOTIDE SEQUENCE [LARGE SCALE GENOMIC DNA]</scope>
    <source>
        <strain evidence="2 3">ATCC 51366</strain>
    </source>
</reference>
<feature type="transmembrane region" description="Helical" evidence="1">
    <location>
        <begin position="39"/>
        <end position="57"/>
    </location>
</feature>
<feature type="transmembrane region" description="Helical" evidence="1">
    <location>
        <begin position="12"/>
        <end position="33"/>
    </location>
</feature>
<dbReference type="Proteomes" id="UP000004191">
    <property type="component" value="Unassembled WGS sequence"/>
</dbReference>
<dbReference type="GeneID" id="96998626"/>
<evidence type="ECO:0000313" key="2">
    <source>
        <dbReference type="EMBL" id="EHR34651.1"/>
    </source>
</evidence>
<dbReference type="AlphaFoldDB" id="H3NMR0"/>
<dbReference type="RefSeq" id="WP_005397880.1">
    <property type="nucleotide sequence ID" value="NZ_JH601088.1"/>
</dbReference>